<feature type="domain" description="Amidohydrolase 3" evidence="1">
    <location>
        <begin position="45"/>
        <end position="250"/>
    </location>
</feature>
<evidence type="ECO:0000313" key="2">
    <source>
        <dbReference type="EMBL" id="CAB4746822.1"/>
    </source>
</evidence>
<dbReference type="SUPFAM" id="SSF51556">
    <property type="entry name" value="Metallo-dependent hydrolases"/>
    <property type="match status" value="1"/>
</dbReference>
<accession>A0A6J6THC7</accession>
<feature type="domain" description="Amidohydrolase 3" evidence="1">
    <location>
        <begin position="383"/>
        <end position="543"/>
    </location>
</feature>
<proteinExistence type="predicted"/>
<gene>
    <name evidence="2" type="ORF">UFOPK2754_01563</name>
    <name evidence="3" type="ORF">UFOPK3139_01008</name>
    <name evidence="4" type="ORF">UFOPK3967_00877</name>
</gene>
<dbReference type="GO" id="GO:0005829">
    <property type="term" value="C:cytosol"/>
    <property type="evidence" value="ECO:0007669"/>
    <property type="project" value="TreeGrafter"/>
</dbReference>
<dbReference type="Gene3D" id="2.30.40.10">
    <property type="entry name" value="Urease, subunit C, domain 1"/>
    <property type="match status" value="1"/>
</dbReference>
<name>A0A6J6THC7_9ZZZZ</name>
<dbReference type="EMBL" id="CAFBOS010000040">
    <property type="protein sequence ID" value="CAB4989095.1"/>
    <property type="molecule type" value="Genomic_DNA"/>
</dbReference>
<dbReference type="EMBL" id="CAEZYR010000052">
    <property type="protein sequence ID" value="CAB4746822.1"/>
    <property type="molecule type" value="Genomic_DNA"/>
</dbReference>
<dbReference type="GO" id="GO:0016812">
    <property type="term" value="F:hydrolase activity, acting on carbon-nitrogen (but not peptide) bonds, in cyclic amides"/>
    <property type="evidence" value="ECO:0007669"/>
    <property type="project" value="TreeGrafter"/>
</dbReference>
<dbReference type="InterPro" id="IPR013108">
    <property type="entry name" value="Amidohydro_3"/>
</dbReference>
<dbReference type="InterPro" id="IPR011059">
    <property type="entry name" value="Metal-dep_hydrolase_composite"/>
</dbReference>
<dbReference type="AlphaFoldDB" id="A0A6J6THC7"/>
<dbReference type="Pfam" id="PF07969">
    <property type="entry name" value="Amidohydro_3"/>
    <property type="match status" value="2"/>
</dbReference>
<reference evidence="2" key="1">
    <citation type="submission" date="2020-05" db="EMBL/GenBank/DDBJ databases">
        <authorList>
            <person name="Chiriac C."/>
            <person name="Salcher M."/>
            <person name="Ghai R."/>
            <person name="Kavagutti S V."/>
        </authorList>
    </citation>
    <scope>NUCLEOTIDE SEQUENCE</scope>
</reference>
<protein>
    <submittedName>
        <fullName evidence="2">Unannotated protein</fullName>
    </submittedName>
</protein>
<dbReference type="InterPro" id="IPR032466">
    <property type="entry name" value="Metal_Hydrolase"/>
</dbReference>
<sequence>MSYDLVVRNGTVIDGSGNPRIRADIGVSGGKIAAIGRIRERGADEVDAEGHFVTPGFIDGHTHLDAQVCWDPLGTCSSWHGVTSVVMGNCGFTIAPTRSSERQLALRSLERAEDISAEVLAAGVDWTWETYAEYLSVVDGLPKGINFAGFVGHSALRPYVMGEAAFERAATDDELAAMCREVRSAMQAGAIGFSTSRSSNHATTTDSPVASRLADWREVQALAGVMTELGGGIFQLAQESYADPAQNQEYRDRLTQLGVDSGRPILFVAGAPAYDDEKVRETLRWIEQSNAIGGRLVGCVHTREFISVMGFRVGLPFDSLPLWKELRARSLDDQRAVLADPITRAPYVEEAMGGGYRGAIGAEIRPPKWELLRVLHDPNGPWATVAELAAQRGTTPVDVMIDESLAANFDRYFAQPFANLNLDAVLTFLRHPNTVIGIADTGAHVSQLLDSSIPTHLLSYWVREREAFTWEQAVRMLTFDPALTWGLRDRGLLREGMAADLTIFDPATVSQRLPETAYDQPGGMRRLIQKADGYLATVVNGSVLLRDGVHTGALPGQVLRGPCATRL</sequence>
<dbReference type="SUPFAM" id="SSF51338">
    <property type="entry name" value="Composite domain of metallo-dependent hydrolases"/>
    <property type="match status" value="1"/>
</dbReference>
<evidence type="ECO:0000259" key="1">
    <source>
        <dbReference type="Pfam" id="PF07969"/>
    </source>
</evidence>
<dbReference type="PANTHER" id="PTHR11647">
    <property type="entry name" value="HYDRANTOINASE/DIHYDROPYRIMIDINASE FAMILY MEMBER"/>
    <property type="match status" value="1"/>
</dbReference>
<dbReference type="Gene3D" id="3.20.20.140">
    <property type="entry name" value="Metal-dependent hydrolases"/>
    <property type="match status" value="2"/>
</dbReference>
<evidence type="ECO:0000313" key="3">
    <source>
        <dbReference type="EMBL" id="CAB4825753.1"/>
    </source>
</evidence>
<dbReference type="PANTHER" id="PTHR11647:SF1">
    <property type="entry name" value="COLLAPSIN RESPONSE MEDIATOR PROTEIN"/>
    <property type="match status" value="1"/>
</dbReference>
<organism evidence="2">
    <name type="scientific">freshwater metagenome</name>
    <dbReference type="NCBI Taxonomy" id="449393"/>
    <lineage>
        <taxon>unclassified sequences</taxon>
        <taxon>metagenomes</taxon>
        <taxon>ecological metagenomes</taxon>
    </lineage>
</organism>
<dbReference type="EMBL" id="CAFABA010000032">
    <property type="protein sequence ID" value="CAB4825753.1"/>
    <property type="molecule type" value="Genomic_DNA"/>
</dbReference>
<evidence type="ECO:0000313" key="4">
    <source>
        <dbReference type="EMBL" id="CAB4989095.1"/>
    </source>
</evidence>
<dbReference type="InterPro" id="IPR050378">
    <property type="entry name" value="Metallo-dep_Hydrolases_sf"/>
</dbReference>